<dbReference type="Pfam" id="PF00356">
    <property type="entry name" value="LacI"/>
    <property type="match status" value="1"/>
</dbReference>
<feature type="region of interest" description="Disordered" evidence="4">
    <location>
        <begin position="89"/>
        <end position="144"/>
    </location>
</feature>
<evidence type="ECO:0000256" key="3">
    <source>
        <dbReference type="ARBA" id="ARBA00023163"/>
    </source>
</evidence>
<gene>
    <name evidence="6" type="ORF">Ani05nite_71830</name>
</gene>
<feature type="domain" description="HTH lacI-type" evidence="5">
    <location>
        <begin position="14"/>
        <end position="68"/>
    </location>
</feature>
<evidence type="ECO:0000259" key="5">
    <source>
        <dbReference type="PROSITE" id="PS50932"/>
    </source>
</evidence>
<dbReference type="RefSeq" id="WP_307836736.1">
    <property type="nucleotide sequence ID" value="NZ_BOMQ01000088.1"/>
</dbReference>
<name>A0A919JVA6_9ACTN</name>
<accession>A0A919JVA6</accession>
<dbReference type="CDD" id="cd01392">
    <property type="entry name" value="HTH_LacI"/>
    <property type="match status" value="1"/>
</dbReference>
<feature type="compositionally biased region" description="Basic residues" evidence="4">
    <location>
        <begin position="100"/>
        <end position="122"/>
    </location>
</feature>
<dbReference type="Gene3D" id="1.10.260.40">
    <property type="entry name" value="lambda repressor-like DNA-binding domains"/>
    <property type="match status" value="1"/>
</dbReference>
<keyword evidence="7" id="KW-1185">Reference proteome</keyword>
<dbReference type="GO" id="GO:0000976">
    <property type="term" value="F:transcription cis-regulatory region binding"/>
    <property type="evidence" value="ECO:0007669"/>
    <property type="project" value="TreeGrafter"/>
</dbReference>
<dbReference type="PANTHER" id="PTHR30146">
    <property type="entry name" value="LACI-RELATED TRANSCRIPTIONAL REPRESSOR"/>
    <property type="match status" value="1"/>
</dbReference>
<reference evidence="6" key="1">
    <citation type="submission" date="2021-01" db="EMBL/GenBank/DDBJ databases">
        <title>Whole genome shotgun sequence of Actinoplanes nipponensis NBRC 14063.</title>
        <authorList>
            <person name="Komaki H."/>
            <person name="Tamura T."/>
        </authorList>
    </citation>
    <scope>NUCLEOTIDE SEQUENCE</scope>
    <source>
        <strain evidence="6">NBRC 14063</strain>
    </source>
</reference>
<evidence type="ECO:0000313" key="6">
    <source>
        <dbReference type="EMBL" id="GIE53649.1"/>
    </source>
</evidence>
<dbReference type="InterPro" id="IPR000843">
    <property type="entry name" value="HTH_LacI"/>
</dbReference>
<dbReference type="AlphaFoldDB" id="A0A919JVA6"/>
<comment type="caution">
    <text evidence="6">The sequence shown here is derived from an EMBL/GenBank/DDBJ whole genome shotgun (WGS) entry which is preliminary data.</text>
</comment>
<evidence type="ECO:0000256" key="1">
    <source>
        <dbReference type="ARBA" id="ARBA00023015"/>
    </source>
</evidence>
<dbReference type="PROSITE" id="PS50932">
    <property type="entry name" value="HTH_LACI_2"/>
    <property type="match status" value="1"/>
</dbReference>
<sequence length="144" mass="15856">MWTTRARGPRPRPPTIDDVARAAGVAPSTVSRAFSRPGRVGLETNERVRRIAAELGYRTHSPARARPTGRTSMLALAISDITHPFYSEIVRGARPPPRPGTRRPRPARRQRHRLRQHLRGRAGHPAADHRRGAGRARAAGSAPP</sequence>
<dbReference type="Proteomes" id="UP000647172">
    <property type="component" value="Unassembled WGS sequence"/>
</dbReference>
<dbReference type="PANTHER" id="PTHR30146:SF138">
    <property type="entry name" value="TRANSCRIPTIONAL REGULATORY PROTEIN"/>
    <property type="match status" value="1"/>
</dbReference>
<dbReference type="EMBL" id="BOMQ01000088">
    <property type="protein sequence ID" value="GIE53649.1"/>
    <property type="molecule type" value="Genomic_DNA"/>
</dbReference>
<keyword evidence="3" id="KW-0804">Transcription</keyword>
<proteinExistence type="predicted"/>
<protein>
    <recommendedName>
        <fullName evidence="5">HTH lacI-type domain-containing protein</fullName>
    </recommendedName>
</protein>
<organism evidence="6 7">
    <name type="scientific">Actinoplanes nipponensis</name>
    <dbReference type="NCBI Taxonomy" id="135950"/>
    <lineage>
        <taxon>Bacteria</taxon>
        <taxon>Bacillati</taxon>
        <taxon>Actinomycetota</taxon>
        <taxon>Actinomycetes</taxon>
        <taxon>Micromonosporales</taxon>
        <taxon>Micromonosporaceae</taxon>
        <taxon>Actinoplanes</taxon>
    </lineage>
</organism>
<evidence type="ECO:0000256" key="4">
    <source>
        <dbReference type="SAM" id="MobiDB-lite"/>
    </source>
</evidence>
<dbReference type="InterPro" id="IPR010982">
    <property type="entry name" value="Lambda_DNA-bd_dom_sf"/>
</dbReference>
<dbReference type="GO" id="GO:0003700">
    <property type="term" value="F:DNA-binding transcription factor activity"/>
    <property type="evidence" value="ECO:0007669"/>
    <property type="project" value="TreeGrafter"/>
</dbReference>
<evidence type="ECO:0000256" key="2">
    <source>
        <dbReference type="ARBA" id="ARBA00023125"/>
    </source>
</evidence>
<feature type="compositionally biased region" description="Low complexity" evidence="4">
    <location>
        <begin position="135"/>
        <end position="144"/>
    </location>
</feature>
<keyword evidence="1" id="KW-0805">Transcription regulation</keyword>
<dbReference type="SUPFAM" id="SSF47413">
    <property type="entry name" value="lambda repressor-like DNA-binding domains"/>
    <property type="match status" value="1"/>
</dbReference>
<evidence type="ECO:0000313" key="7">
    <source>
        <dbReference type="Proteomes" id="UP000647172"/>
    </source>
</evidence>
<dbReference type="SMART" id="SM00354">
    <property type="entry name" value="HTH_LACI"/>
    <property type="match status" value="1"/>
</dbReference>
<keyword evidence="2" id="KW-0238">DNA-binding</keyword>